<dbReference type="PANTHER" id="PTHR31451:SF51">
    <property type="entry name" value="MANNAN ENDO-1,4-BETA-MANNOSIDASE 6"/>
    <property type="match status" value="1"/>
</dbReference>
<evidence type="ECO:0000259" key="6">
    <source>
        <dbReference type="Pfam" id="PF26410"/>
    </source>
</evidence>
<dbReference type="PANTHER" id="PTHR31451">
    <property type="match status" value="1"/>
</dbReference>
<accession>A0A804KAI2</accession>
<protein>
    <recommendedName>
        <fullName evidence="3">mannan endo-1,4-beta-mannosidase</fullName>
        <ecNumber evidence="3">3.2.1.78</ecNumber>
    </recommendedName>
</protein>
<feature type="domain" description="Glycoside hydrolase family 5" evidence="6">
    <location>
        <begin position="122"/>
        <end position="295"/>
    </location>
</feature>
<dbReference type="InterPro" id="IPR045053">
    <property type="entry name" value="MAN-like"/>
</dbReference>
<reference evidence="8" key="2">
    <citation type="submission" date="2021-05" db="UniProtKB">
        <authorList>
            <consortium name="EnsemblPlants"/>
        </authorList>
    </citation>
    <scope>IDENTIFICATION</scope>
    <source>
        <strain evidence="8">subsp. malaccensis</strain>
    </source>
</reference>
<organism evidence="8 9">
    <name type="scientific">Musa acuminata subsp. malaccensis</name>
    <name type="common">Wild banana</name>
    <name type="synonym">Musa malaccensis</name>
    <dbReference type="NCBI Taxonomy" id="214687"/>
    <lineage>
        <taxon>Eukaryota</taxon>
        <taxon>Viridiplantae</taxon>
        <taxon>Streptophyta</taxon>
        <taxon>Embryophyta</taxon>
        <taxon>Tracheophyta</taxon>
        <taxon>Spermatophyta</taxon>
        <taxon>Magnoliopsida</taxon>
        <taxon>Liliopsida</taxon>
        <taxon>Zingiberales</taxon>
        <taxon>Musaceae</taxon>
        <taxon>Musa</taxon>
    </lineage>
</organism>
<dbReference type="OMA" id="GYYKDFV"/>
<evidence type="ECO:0000256" key="2">
    <source>
        <dbReference type="ARBA" id="ARBA00005641"/>
    </source>
</evidence>
<dbReference type="Gene3D" id="3.20.20.80">
    <property type="entry name" value="Glycosidases"/>
    <property type="match status" value="1"/>
</dbReference>
<reference evidence="7" key="1">
    <citation type="submission" date="2021-03" db="EMBL/GenBank/DDBJ databases">
        <authorList>
            <consortium name="Genoscope - CEA"/>
            <person name="William W."/>
        </authorList>
    </citation>
    <scope>NUCLEOTIDE SEQUENCE</scope>
    <source>
        <strain evidence="7">Doubled-haploid Pahang</strain>
    </source>
</reference>
<evidence type="ECO:0000313" key="9">
    <source>
        <dbReference type="Proteomes" id="UP000012960"/>
    </source>
</evidence>
<proteinExistence type="inferred from homology"/>
<evidence type="ECO:0000256" key="3">
    <source>
        <dbReference type="ARBA" id="ARBA00012706"/>
    </source>
</evidence>
<name>A0A804KAI2_MUSAM</name>
<dbReference type="InParanoid" id="A0A804KAI2"/>
<dbReference type="InterPro" id="IPR001547">
    <property type="entry name" value="Glyco_hydro_5"/>
</dbReference>
<keyword evidence="5" id="KW-0326">Glycosidase</keyword>
<evidence type="ECO:0000313" key="8">
    <source>
        <dbReference type="EnsemblPlants" id="Ma08_p25170.1"/>
    </source>
</evidence>
<dbReference type="GO" id="GO:0016985">
    <property type="term" value="F:mannan endo-1,4-beta-mannosidase activity"/>
    <property type="evidence" value="ECO:0000318"/>
    <property type="project" value="GO_Central"/>
</dbReference>
<evidence type="ECO:0000256" key="5">
    <source>
        <dbReference type="ARBA" id="ARBA00023295"/>
    </source>
</evidence>
<keyword evidence="9" id="KW-1185">Reference proteome</keyword>
<evidence type="ECO:0000256" key="1">
    <source>
        <dbReference type="ARBA" id="ARBA00001678"/>
    </source>
</evidence>
<evidence type="ECO:0000313" key="7">
    <source>
        <dbReference type="EMBL" id="CAG1832684.1"/>
    </source>
</evidence>
<comment type="similarity">
    <text evidence="2">Belongs to the glycosyl hydrolase 5 (cellulase A) family.</text>
</comment>
<dbReference type="AlphaFoldDB" id="A0A804KAI2"/>
<dbReference type="Gramene" id="Ma08_t25170.1">
    <property type="protein sequence ID" value="Ma08_p25170.1"/>
    <property type="gene ID" value="Ma08_g25170"/>
</dbReference>
<dbReference type="Pfam" id="PF26410">
    <property type="entry name" value="GH5_mannosidase"/>
    <property type="match status" value="2"/>
</dbReference>
<feature type="domain" description="Glycoside hydrolase family 5" evidence="6">
    <location>
        <begin position="3"/>
        <end position="119"/>
    </location>
</feature>
<keyword evidence="4" id="KW-0378">Hydrolase</keyword>
<sequence length="351" mass="39906">MGFVGRNGTRFVNIRDGSPVYVNGWNSYWLMSSDSGDRVVEMLRRGRSLGMSVCQTWAFSDGGANALQISPGRFDERIFQALDFVIYEARRHHIRLILSPVNNLNPFGGKAQYVMWAQAAGDYVKAIITRKNSYSGVRYSDEPAIFAWELINESRCESNSSGPLLQAWTAEMASYINSLDGKHLITVGLEGFYGLRRTERLRNIDFSLEHAYPDSWIPKASLEDKVKYLSIWVDSHVNDSEHVLKKPVLFAEVGSQLHVKRNGTYDRNILLKIVYDKVYESTKMGRAGVGALIWQLMVEGVLRFQDQFSLIASEHPSTYDLILQLSCRLRNFLMKKENASEVEETCLELPP</sequence>
<dbReference type="EMBL" id="HG996472">
    <property type="protein sequence ID" value="CAG1832684.1"/>
    <property type="molecule type" value="Genomic_DNA"/>
</dbReference>
<evidence type="ECO:0000256" key="4">
    <source>
        <dbReference type="ARBA" id="ARBA00022801"/>
    </source>
</evidence>
<gene>
    <name evidence="7" type="ORF">GSMUA_86040.1</name>
</gene>
<dbReference type="Proteomes" id="UP000012960">
    <property type="component" value="Unplaced"/>
</dbReference>
<comment type="catalytic activity">
    <reaction evidence="1">
        <text>Random hydrolysis of (1-&gt;4)-beta-D-mannosidic linkages in mannans, galactomannans and glucomannans.</text>
        <dbReference type="EC" id="3.2.1.78"/>
    </reaction>
</comment>
<dbReference type="SUPFAM" id="SSF51445">
    <property type="entry name" value="(Trans)glycosidases"/>
    <property type="match status" value="1"/>
</dbReference>
<dbReference type="EC" id="3.2.1.78" evidence="3"/>
<dbReference type="EnsemblPlants" id="Ma08_t25170.1">
    <property type="protein sequence ID" value="Ma08_p25170.1"/>
    <property type="gene ID" value="Ma08_g25170"/>
</dbReference>
<dbReference type="InterPro" id="IPR017853">
    <property type="entry name" value="GH"/>
</dbReference>